<dbReference type="GO" id="GO:0007059">
    <property type="term" value="P:chromosome segregation"/>
    <property type="evidence" value="ECO:0007669"/>
    <property type="project" value="TreeGrafter"/>
</dbReference>
<comment type="function">
    <text evidence="10">Acts as a component of the essential kinetochore-associated NDC80 complex, which is required for chromosome segregation and spindle checkpoint activity.</text>
</comment>
<evidence type="ECO:0000256" key="9">
    <source>
        <dbReference type="ARBA" id="ARBA00023328"/>
    </source>
</evidence>
<evidence type="ECO:0000256" key="11">
    <source>
        <dbReference type="SAM" id="Coils"/>
    </source>
</evidence>
<keyword evidence="9 10" id="KW-0137">Centromere</keyword>
<keyword evidence="13" id="KW-1185">Reference proteome</keyword>
<feature type="coiled-coil region" evidence="11">
    <location>
        <begin position="98"/>
        <end position="125"/>
    </location>
</feature>
<protein>
    <recommendedName>
        <fullName evidence="10">Kinetochore protein Spc24</fullName>
    </recommendedName>
</protein>
<keyword evidence="5 10" id="KW-0995">Kinetochore</keyword>
<evidence type="ECO:0000313" key="13">
    <source>
        <dbReference type="Proteomes" id="UP000268162"/>
    </source>
</evidence>
<evidence type="ECO:0000256" key="3">
    <source>
        <dbReference type="ARBA" id="ARBA00022618"/>
    </source>
</evidence>
<dbReference type="GO" id="GO:0051301">
    <property type="term" value="P:cell division"/>
    <property type="evidence" value="ECO:0007669"/>
    <property type="project" value="UniProtKB-UniRule"/>
</dbReference>
<dbReference type="SUPFAM" id="SSF143026">
    <property type="entry name" value="Kinetochore globular domain"/>
    <property type="match status" value="1"/>
</dbReference>
<dbReference type="PANTHER" id="PTHR22142">
    <property type="match status" value="1"/>
</dbReference>
<dbReference type="STRING" id="215637.A0A4P9ZQX6"/>
<evidence type="ECO:0000256" key="5">
    <source>
        <dbReference type="ARBA" id="ARBA00022838"/>
    </source>
</evidence>
<dbReference type="OrthoDB" id="3344830at2759"/>
<evidence type="ECO:0000256" key="6">
    <source>
        <dbReference type="ARBA" id="ARBA00023054"/>
    </source>
</evidence>
<dbReference type="Gene3D" id="3.30.160.430">
    <property type="match status" value="1"/>
</dbReference>
<comment type="similarity">
    <text evidence="1 10">Belongs to the SPC24 family.</text>
</comment>
<dbReference type="EMBL" id="ML003053">
    <property type="protein sequence ID" value="RKP34830.1"/>
    <property type="molecule type" value="Genomic_DNA"/>
</dbReference>
<keyword evidence="8 10" id="KW-0131">Cell cycle</keyword>
<dbReference type="Pfam" id="PF08286">
    <property type="entry name" value="Spc24"/>
    <property type="match status" value="1"/>
</dbReference>
<proteinExistence type="inferred from homology"/>
<keyword evidence="3 10" id="KW-0132">Cell division</keyword>
<keyword evidence="2 10" id="KW-0158">Chromosome</keyword>
<gene>
    <name evidence="12" type="ORF">BJ085DRAFT_24883</name>
</gene>
<comment type="subcellular location">
    <subcellularLocation>
        <location evidence="10">Nucleus</location>
    </subcellularLocation>
    <subcellularLocation>
        <location evidence="10">Chromosome</location>
        <location evidence="10">Centromere</location>
        <location evidence="10">Kinetochore</location>
    </subcellularLocation>
</comment>
<keyword evidence="6 11" id="KW-0175">Coiled coil</keyword>
<comment type="subunit">
    <text evidence="10">Component of the NDC80 complex.</text>
</comment>
<evidence type="ECO:0000256" key="2">
    <source>
        <dbReference type="ARBA" id="ARBA00022454"/>
    </source>
</evidence>
<name>A0A4P9ZQX6_9FUNG</name>
<keyword evidence="4 10" id="KW-0498">Mitosis</keyword>
<evidence type="ECO:0000256" key="10">
    <source>
        <dbReference type="RuleBase" id="RU368011"/>
    </source>
</evidence>
<dbReference type="GO" id="GO:0008017">
    <property type="term" value="F:microtubule binding"/>
    <property type="evidence" value="ECO:0007669"/>
    <property type="project" value="TreeGrafter"/>
</dbReference>
<keyword evidence="7 10" id="KW-0539">Nucleus</keyword>
<evidence type="ECO:0000256" key="7">
    <source>
        <dbReference type="ARBA" id="ARBA00023242"/>
    </source>
</evidence>
<reference evidence="13" key="1">
    <citation type="journal article" date="2018" name="Nat. Microbiol.">
        <title>Leveraging single-cell genomics to expand the fungal tree of life.</title>
        <authorList>
            <person name="Ahrendt S.R."/>
            <person name="Quandt C.A."/>
            <person name="Ciobanu D."/>
            <person name="Clum A."/>
            <person name="Salamov A."/>
            <person name="Andreopoulos B."/>
            <person name="Cheng J.F."/>
            <person name="Woyke T."/>
            <person name="Pelin A."/>
            <person name="Henrissat B."/>
            <person name="Reynolds N.K."/>
            <person name="Benny G.L."/>
            <person name="Smith M.E."/>
            <person name="James T.Y."/>
            <person name="Grigoriev I.V."/>
        </authorList>
    </citation>
    <scope>NUCLEOTIDE SEQUENCE [LARGE SCALE GENOMIC DNA]</scope>
    <source>
        <strain evidence="13">RSA 468</strain>
    </source>
</reference>
<dbReference type="PANTHER" id="PTHR22142:SF2">
    <property type="entry name" value="KINETOCHORE PROTEIN SPC24"/>
    <property type="match status" value="1"/>
</dbReference>
<dbReference type="CDD" id="cd11565">
    <property type="entry name" value="RWD_Spc24"/>
    <property type="match status" value="1"/>
</dbReference>
<evidence type="ECO:0000256" key="8">
    <source>
        <dbReference type="ARBA" id="ARBA00023306"/>
    </source>
</evidence>
<dbReference type="AlphaFoldDB" id="A0A4P9ZQX6"/>
<organism evidence="12 13">
    <name type="scientific">Dimargaris cristalligena</name>
    <dbReference type="NCBI Taxonomy" id="215637"/>
    <lineage>
        <taxon>Eukaryota</taxon>
        <taxon>Fungi</taxon>
        <taxon>Fungi incertae sedis</taxon>
        <taxon>Zoopagomycota</taxon>
        <taxon>Kickxellomycotina</taxon>
        <taxon>Dimargaritomycetes</taxon>
        <taxon>Dimargaritales</taxon>
        <taxon>Dimargaritaceae</taxon>
        <taxon>Dimargaris</taxon>
    </lineage>
</organism>
<evidence type="ECO:0000256" key="1">
    <source>
        <dbReference type="ARBA" id="ARBA00007804"/>
    </source>
</evidence>
<dbReference type="GO" id="GO:0031262">
    <property type="term" value="C:Ndc80 complex"/>
    <property type="evidence" value="ECO:0007669"/>
    <property type="project" value="TreeGrafter"/>
</dbReference>
<evidence type="ECO:0000256" key="4">
    <source>
        <dbReference type="ARBA" id="ARBA00022776"/>
    </source>
</evidence>
<feature type="coiled-coil region" evidence="11">
    <location>
        <begin position="40"/>
        <end position="67"/>
    </location>
</feature>
<dbReference type="InterPro" id="IPR013252">
    <property type="entry name" value="Ndc80_Spc24"/>
</dbReference>
<evidence type="ECO:0000313" key="12">
    <source>
        <dbReference type="EMBL" id="RKP34830.1"/>
    </source>
</evidence>
<dbReference type="InterPro" id="IPR038066">
    <property type="entry name" value="Spc24_Fungi_globular_sf"/>
</dbReference>
<sequence length="194" mass="22269">MTDVAIEETRSIVQQTIHTFQPSSDLDLIRHIDNDMNEAADNWETRLKEDQDILKALSRKLENLKADASRPQVGDDGLTHTERLVNLDRDKFNTAKSINELESVINSLNVTVEQLKDQSDKLDHRDVEKELPADSTILKLQIYRSLGIELLPDKTGKFAKARICCNSKNDVHTVVIDDKYSNFFYANYLWDMCT</sequence>
<accession>A0A4P9ZQX6</accession>
<dbReference type="Proteomes" id="UP000268162">
    <property type="component" value="Unassembled WGS sequence"/>
</dbReference>
<dbReference type="GO" id="GO:0005634">
    <property type="term" value="C:nucleus"/>
    <property type="evidence" value="ECO:0007669"/>
    <property type="project" value="UniProtKB-SubCell"/>
</dbReference>